<dbReference type="GO" id="GO:0008270">
    <property type="term" value="F:zinc ion binding"/>
    <property type="evidence" value="ECO:0007669"/>
    <property type="project" value="InterPro"/>
</dbReference>
<name>A0A286UR95_9AGAM</name>
<feature type="compositionally biased region" description="Polar residues" evidence="1">
    <location>
        <begin position="66"/>
        <end position="79"/>
    </location>
</feature>
<feature type="domain" description="Zn(2)-C6 fungal-type" evidence="2">
    <location>
        <begin position="94"/>
        <end position="125"/>
    </location>
</feature>
<proteinExistence type="predicted"/>
<dbReference type="Pfam" id="PF00172">
    <property type="entry name" value="Zn_clus"/>
    <property type="match status" value="1"/>
</dbReference>
<feature type="compositionally biased region" description="Gly residues" evidence="1">
    <location>
        <begin position="231"/>
        <end position="248"/>
    </location>
</feature>
<feature type="compositionally biased region" description="Polar residues" evidence="1">
    <location>
        <begin position="1"/>
        <end position="10"/>
    </location>
</feature>
<feature type="compositionally biased region" description="Low complexity" evidence="1">
    <location>
        <begin position="174"/>
        <end position="228"/>
    </location>
</feature>
<dbReference type="InParanoid" id="A0A286UR95"/>
<dbReference type="GO" id="GO:0000981">
    <property type="term" value="F:DNA-binding transcription factor activity, RNA polymerase II-specific"/>
    <property type="evidence" value="ECO:0007669"/>
    <property type="project" value="InterPro"/>
</dbReference>
<dbReference type="OrthoDB" id="1747771at2759"/>
<dbReference type="InterPro" id="IPR036864">
    <property type="entry name" value="Zn2-C6_fun-type_DNA-bd_sf"/>
</dbReference>
<organism evidence="3 4">
    <name type="scientific">Pyrrhoderma noxium</name>
    <dbReference type="NCBI Taxonomy" id="2282107"/>
    <lineage>
        <taxon>Eukaryota</taxon>
        <taxon>Fungi</taxon>
        <taxon>Dikarya</taxon>
        <taxon>Basidiomycota</taxon>
        <taxon>Agaricomycotina</taxon>
        <taxon>Agaricomycetes</taxon>
        <taxon>Hymenochaetales</taxon>
        <taxon>Hymenochaetaceae</taxon>
        <taxon>Pyrrhoderma</taxon>
    </lineage>
</organism>
<evidence type="ECO:0000313" key="3">
    <source>
        <dbReference type="EMBL" id="PAV22123.1"/>
    </source>
</evidence>
<dbReference type="AlphaFoldDB" id="A0A286UR95"/>
<dbReference type="SUPFAM" id="SSF57701">
    <property type="entry name" value="Zn2/Cys6 DNA-binding domain"/>
    <property type="match status" value="1"/>
</dbReference>
<dbReference type="PROSITE" id="PS50048">
    <property type="entry name" value="ZN2_CY6_FUNGAL_2"/>
    <property type="match status" value="1"/>
</dbReference>
<dbReference type="CDD" id="cd00067">
    <property type="entry name" value="GAL4"/>
    <property type="match status" value="1"/>
</dbReference>
<sequence length="334" mass="35418">MLASDNPSVTSAASAQNSNANNSSSKNTPQQASFELNQYQHIDQQLNIHRQQSHHHQQQQQQQQQPTPANSEASVSSGKTKQRRTSPIPRIRRACTSCHAGKTRCSEVLPCQSCLKRGIGNTCAYPDPDGDSGGSGGQQLTVVAAQPVPVSNSSGNPTSVPAAFMGQIPPAPPSSSSASVSAQHQQQSVHSHAHQQQHQAQAPPLTIHTSHQLQHQQQQQQAGLASAGTIPSGGEGPSQGPGQNGGPAVGMGVHPYYYSYSPSTSTFRPAKRHRPLTEDEAAAITRNFTRGDFYIGSSGPVEIDPRLPVRITLEGDKVLLVTKATSTTRGDTVD</sequence>
<evidence type="ECO:0000313" key="4">
    <source>
        <dbReference type="Proteomes" id="UP000217199"/>
    </source>
</evidence>
<feature type="region of interest" description="Disordered" evidence="1">
    <location>
        <begin position="148"/>
        <end position="248"/>
    </location>
</feature>
<dbReference type="SMART" id="SM00066">
    <property type="entry name" value="GAL4"/>
    <property type="match status" value="1"/>
</dbReference>
<comment type="caution">
    <text evidence="3">The sequence shown here is derived from an EMBL/GenBank/DDBJ whole genome shotgun (WGS) entry which is preliminary data.</text>
</comment>
<evidence type="ECO:0000259" key="2">
    <source>
        <dbReference type="PROSITE" id="PS50048"/>
    </source>
</evidence>
<dbReference type="InterPro" id="IPR001138">
    <property type="entry name" value="Zn2Cys6_DnaBD"/>
</dbReference>
<feature type="region of interest" description="Disordered" evidence="1">
    <location>
        <begin position="1"/>
        <end position="88"/>
    </location>
</feature>
<dbReference type="PROSITE" id="PS00463">
    <property type="entry name" value="ZN2_CY6_FUNGAL_1"/>
    <property type="match status" value="1"/>
</dbReference>
<evidence type="ECO:0000256" key="1">
    <source>
        <dbReference type="SAM" id="MobiDB-lite"/>
    </source>
</evidence>
<gene>
    <name evidence="3" type="ORF">PNOK_0208000</name>
</gene>
<feature type="compositionally biased region" description="Low complexity" evidence="1">
    <location>
        <begin position="11"/>
        <end position="25"/>
    </location>
</feature>
<protein>
    <recommendedName>
        <fullName evidence="2">Zn(2)-C6 fungal-type domain-containing protein</fullName>
    </recommendedName>
</protein>
<dbReference type="EMBL" id="NBII01000002">
    <property type="protein sequence ID" value="PAV22123.1"/>
    <property type="molecule type" value="Genomic_DNA"/>
</dbReference>
<accession>A0A286UR95</accession>
<reference evidence="3 4" key="1">
    <citation type="journal article" date="2017" name="Mol. Ecol.">
        <title>Comparative and population genomic landscape of Phellinus noxius: A hypervariable fungus causing root rot in trees.</title>
        <authorList>
            <person name="Chung C.L."/>
            <person name="Lee T.J."/>
            <person name="Akiba M."/>
            <person name="Lee H.H."/>
            <person name="Kuo T.H."/>
            <person name="Liu D."/>
            <person name="Ke H.M."/>
            <person name="Yokoi T."/>
            <person name="Roa M.B."/>
            <person name="Lu M.J."/>
            <person name="Chang Y.Y."/>
            <person name="Ann P.J."/>
            <person name="Tsai J.N."/>
            <person name="Chen C.Y."/>
            <person name="Tzean S.S."/>
            <person name="Ota Y."/>
            <person name="Hattori T."/>
            <person name="Sahashi N."/>
            <person name="Liou R.F."/>
            <person name="Kikuchi T."/>
            <person name="Tsai I.J."/>
        </authorList>
    </citation>
    <scope>NUCLEOTIDE SEQUENCE [LARGE SCALE GENOMIC DNA]</scope>
    <source>
        <strain evidence="3 4">FFPRI411160</strain>
    </source>
</reference>
<feature type="compositionally biased region" description="Polar residues" evidence="1">
    <location>
        <begin position="26"/>
        <end position="50"/>
    </location>
</feature>
<feature type="compositionally biased region" description="Polar residues" evidence="1">
    <location>
        <begin position="149"/>
        <end position="159"/>
    </location>
</feature>
<dbReference type="Gene3D" id="4.10.240.10">
    <property type="entry name" value="Zn(2)-C6 fungal-type DNA-binding domain"/>
    <property type="match status" value="1"/>
</dbReference>
<dbReference type="Proteomes" id="UP000217199">
    <property type="component" value="Unassembled WGS sequence"/>
</dbReference>
<keyword evidence="4" id="KW-1185">Reference proteome</keyword>